<keyword evidence="3" id="KW-1185">Reference proteome</keyword>
<organism evidence="2 3">
    <name type="scientific">Legionella lansingensis</name>
    <dbReference type="NCBI Taxonomy" id="45067"/>
    <lineage>
        <taxon>Bacteria</taxon>
        <taxon>Pseudomonadati</taxon>
        <taxon>Pseudomonadota</taxon>
        <taxon>Gammaproteobacteria</taxon>
        <taxon>Legionellales</taxon>
        <taxon>Legionellaceae</taxon>
        <taxon>Legionella</taxon>
    </lineage>
</organism>
<dbReference type="SUPFAM" id="SSF56112">
    <property type="entry name" value="Protein kinase-like (PK-like)"/>
    <property type="match status" value="1"/>
</dbReference>
<dbReference type="Proteomes" id="UP000054869">
    <property type="component" value="Unassembled WGS sequence"/>
</dbReference>
<evidence type="ECO:0000313" key="2">
    <source>
        <dbReference type="EMBL" id="KTD22231.1"/>
    </source>
</evidence>
<dbReference type="AlphaFoldDB" id="A0A0W0VQ11"/>
<keyword evidence="2" id="KW-0808">Transferase</keyword>
<proteinExistence type="predicted"/>
<dbReference type="RefSeq" id="WP_028372641.1">
    <property type="nucleotide sequence ID" value="NZ_CAAAJD010000003.1"/>
</dbReference>
<dbReference type="eggNOG" id="COG0515">
    <property type="taxonomic scope" value="Bacteria"/>
</dbReference>
<dbReference type="EMBL" id="LNYI01000028">
    <property type="protein sequence ID" value="KTD22231.1"/>
    <property type="molecule type" value="Genomic_DNA"/>
</dbReference>
<gene>
    <name evidence="2" type="ORF">Llan_1494</name>
</gene>
<sequence length="487" mass="55658">MVEVTGTKEVALILFPVKQRDGKIIYYCSDFSEDLGSGNAGDVYKGYRCDLKGPNGFLQPCEINKSAIVIAENAPSVAIKVYKNGQIPSLYRLTRGTALFTIDDRAVLIMPLIDGFDIKPDIEENPQIKNMTFFQAVDVVWQLVIGLNQLHYRNSSGPPVVHGDINGANVKIRMVNEKFEVFYLDDDYYKPILPIPQIPQGTLEHLALEVLDGYYSEASDFYALTPLLYSLFGARNPFTKIFKFRDDHPLMDKEDLVRHFTAIGFCSEGLFQHFKIKPNDAICDLLEQFLKRMSAREKEQRASSGAILEFFTALRQWCLHENPKEAEYYHLRLAIAANDTSWLTNHEQRNLFFSLEDNIQERLIHLMNFQVRMQLFHQITQLSLSLKSVSYQQLLKTLLLDIARQRQANPPSCFSSIFKSKVTGKELTWLLYCFEHDSAEFFSPHAAKFRKTLQACNDKEIGSLIFGVIETMQKNALESQKVTSALS</sequence>
<keyword evidence="2" id="KW-0418">Kinase</keyword>
<dbReference type="Gene3D" id="1.10.510.10">
    <property type="entry name" value="Transferase(Phosphotransferase) domain 1"/>
    <property type="match status" value="1"/>
</dbReference>
<evidence type="ECO:0000313" key="3">
    <source>
        <dbReference type="Proteomes" id="UP000054869"/>
    </source>
</evidence>
<protein>
    <submittedName>
        <fullName evidence="2">Protein kinase domain protein</fullName>
    </submittedName>
</protein>
<comment type="caution">
    <text evidence="2">The sequence shown here is derived from an EMBL/GenBank/DDBJ whole genome shotgun (WGS) entry which is preliminary data.</text>
</comment>
<dbReference type="STRING" id="45067.Llan_1494"/>
<reference evidence="2 3" key="1">
    <citation type="submission" date="2015-11" db="EMBL/GenBank/DDBJ databases">
        <title>Genomic analysis of 38 Legionella species identifies large and diverse effector repertoires.</title>
        <authorList>
            <person name="Burstein D."/>
            <person name="Amaro F."/>
            <person name="Zusman T."/>
            <person name="Lifshitz Z."/>
            <person name="Cohen O."/>
            <person name="Gilbert J.A."/>
            <person name="Pupko T."/>
            <person name="Shuman H.A."/>
            <person name="Segal G."/>
        </authorList>
    </citation>
    <scope>NUCLEOTIDE SEQUENCE [LARGE SCALE GENOMIC DNA]</scope>
    <source>
        <strain evidence="2 3">ATCC 49751</strain>
    </source>
</reference>
<accession>A0A0W0VQ11</accession>
<dbReference type="InterPro" id="IPR011009">
    <property type="entry name" value="Kinase-like_dom_sf"/>
</dbReference>
<dbReference type="InterPro" id="IPR000719">
    <property type="entry name" value="Prot_kinase_dom"/>
</dbReference>
<name>A0A0W0VQ11_9GAMM</name>
<dbReference type="PROSITE" id="PS50011">
    <property type="entry name" value="PROTEIN_KINASE_DOM"/>
    <property type="match status" value="1"/>
</dbReference>
<feature type="domain" description="Protein kinase" evidence="1">
    <location>
        <begin position="29"/>
        <end position="314"/>
    </location>
</feature>
<dbReference type="PATRIC" id="fig|45067.4.peg.1564"/>
<dbReference type="SMART" id="SM00220">
    <property type="entry name" value="S_TKc"/>
    <property type="match status" value="1"/>
</dbReference>
<evidence type="ECO:0000259" key="1">
    <source>
        <dbReference type="PROSITE" id="PS50011"/>
    </source>
</evidence>
<dbReference type="GO" id="GO:0004672">
    <property type="term" value="F:protein kinase activity"/>
    <property type="evidence" value="ECO:0007669"/>
    <property type="project" value="InterPro"/>
</dbReference>
<dbReference type="Pfam" id="PF00069">
    <property type="entry name" value="Pkinase"/>
    <property type="match status" value="1"/>
</dbReference>
<dbReference type="OrthoDB" id="5650746at2"/>
<dbReference type="GO" id="GO:0005524">
    <property type="term" value="F:ATP binding"/>
    <property type="evidence" value="ECO:0007669"/>
    <property type="project" value="InterPro"/>
</dbReference>